<evidence type="ECO:0000259" key="14">
    <source>
        <dbReference type="Pfam" id="PF01930"/>
    </source>
</evidence>
<evidence type="ECO:0000256" key="3">
    <source>
        <dbReference type="ARBA" id="ARBA00012768"/>
    </source>
</evidence>
<keyword evidence="11 13" id="KW-0051">Antiviral defense</keyword>
<reference evidence="16" key="1">
    <citation type="submission" date="2016-10" db="EMBL/GenBank/DDBJ databases">
        <authorList>
            <person name="Varghese N."/>
            <person name="Submissions S."/>
        </authorList>
    </citation>
    <scope>NUCLEOTIDE SEQUENCE [LARGE SCALE GENOMIC DNA]</scope>
    <source>
        <strain evidence="16">VPI 5359</strain>
    </source>
</reference>
<dbReference type="OrthoDB" id="9781776at2"/>
<dbReference type="EMBL" id="FNOU01000035">
    <property type="protein sequence ID" value="SDY44419.1"/>
    <property type="molecule type" value="Genomic_DNA"/>
</dbReference>
<evidence type="ECO:0000256" key="2">
    <source>
        <dbReference type="ARBA" id="ARBA00009189"/>
    </source>
</evidence>
<dbReference type="InterPro" id="IPR011604">
    <property type="entry name" value="PDDEXK-like_dom_sf"/>
</dbReference>
<evidence type="ECO:0000256" key="13">
    <source>
        <dbReference type="RuleBase" id="RU365022"/>
    </source>
</evidence>
<proteinExistence type="inferred from homology"/>
<dbReference type="InterPro" id="IPR013343">
    <property type="entry name" value="CRISPR-assoc_prot_Cas4"/>
</dbReference>
<keyword evidence="6 13" id="KW-0479">Metal-binding</keyword>
<evidence type="ECO:0000256" key="12">
    <source>
        <dbReference type="ARBA" id="ARBA00023211"/>
    </source>
</evidence>
<dbReference type="PANTHER" id="PTHR36531:SF6">
    <property type="entry name" value="DNA REPLICATION ATP-DEPENDENT HELICASE_NUCLEASE DNA2"/>
    <property type="match status" value="1"/>
</dbReference>
<accession>A0A1H3JXR9</accession>
<dbReference type="RefSeq" id="WP_090247222.1">
    <property type="nucleotide sequence ID" value="NZ_FNOU01000035.1"/>
</dbReference>
<organism evidence="15 16">
    <name type="scientific">Eubacterium barkeri</name>
    <name type="common">Clostridium barkeri</name>
    <dbReference type="NCBI Taxonomy" id="1528"/>
    <lineage>
        <taxon>Bacteria</taxon>
        <taxon>Bacillati</taxon>
        <taxon>Bacillota</taxon>
        <taxon>Clostridia</taxon>
        <taxon>Eubacteriales</taxon>
        <taxon>Eubacteriaceae</taxon>
        <taxon>Eubacterium</taxon>
    </lineage>
</organism>
<dbReference type="NCBIfam" id="TIGR00372">
    <property type="entry name" value="cas4"/>
    <property type="match status" value="1"/>
</dbReference>
<dbReference type="AlphaFoldDB" id="A0A1H3JXR9"/>
<evidence type="ECO:0000256" key="5">
    <source>
        <dbReference type="ARBA" id="ARBA00022722"/>
    </source>
</evidence>
<name>A0A1H3JXR9_EUBBA</name>
<protein>
    <recommendedName>
        <fullName evidence="4 13">CRISPR-associated exonuclease Cas4</fullName>
        <ecNumber evidence="3 13">3.1.12.1</ecNumber>
    </recommendedName>
</protein>
<evidence type="ECO:0000256" key="6">
    <source>
        <dbReference type="ARBA" id="ARBA00022723"/>
    </source>
</evidence>
<evidence type="ECO:0000256" key="11">
    <source>
        <dbReference type="ARBA" id="ARBA00023118"/>
    </source>
</evidence>
<comment type="cofactor">
    <cofactor evidence="13">
        <name>iron-sulfur cluster</name>
        <dbReference type="ChEBI" id="CHEBI:30408"/>
    </cofactor>
</comment>
<keyword evidence="10 13" id="KW-0411">Iron-sulfur</keyword>
<comment type="cofactor">
    <cofactor evidence="1">
        <name>[4Fe-4S] cluster</name>
        <dbReference type="ChEBI" id="CHEBI:49883"/>
    </cofactor>
</comment>
<sequence length="219" mass="25400">MSYAESDFLMLSGIQHYAFCRRQWALIHVEEQWAENQRTVEGDLLHKKAHSIQAPEKRPGVIITRSMAVHSREMGVNGICDIVEFHRDEEGIPLHRHRGLFRVYPVEYKRGKPKEDHCDALQVTAQALCLEEMLCCTITSGAIYYGEIRHRESIPITEALREEAKGMFLDMHQMFKRQYTPKAKRTKACNACSLKEICLPRLEKVTPASVYMKRHLDED</sequence>
<keyword evidence="16" id="KW-1185">Reference proteome</keyword>
<gene>
    <name evidence="15" type="ORF">SAMN04488579_13513</name>
</gene>
<dbReference type="PANTHER" id="PTHR36531">
    <property type="entry name" value="CRISPR-ASSOCIATED EXONUCLEASE CAS4"/>
    <property type="match status" value="1"/>
</dbReference>
<dbReference type="STRING" id="1528.SAMN04488579_13513"/>
<dbReference type="GO" id="GO:0004527">
    <property type="term" value="F:exonuclease activity"/>
    <property type="evidence" value="ECO:0007669"/>
    <property type="project" value="UniProtKB-KW"/>
</dbReference>
<keyword evidence="5 13" id="KW-0540">Nuclease</keyword>
<feature type="domain" description="DUF83" evidence="14">
    <location>
        <begin position="12"/>
        <end position="199"/>
    </location>
</feature>
<evidence type="ECO:0000256" key="8">
    <source>
        <dbReference type="ARBA" id="ARBA00022839"/>
    </source>
</evidence>
<dbReference type="InterPro" id="IPR051827">
    <property type="entry name" value="Cas4_exonuclease"/>
</dbReference>
<keyword evidence="9 13" id="KW-0408">Iron</keyword>
<keyword evidence="7 13" id="KW-0378">Hydrolase</keyword>
<dbReference type="Pfam" id="PF01930">
    <property type="entry name" value="Cas_Cas4"/>
    <property type="match status" value="1"/>
</dbReference>
<evidence type="ECO:0000256" key="4">
    <source>
        <dbReference type="ARBA" id="ARBA00020049"/>
    </source>
</evidence>
<evidence type="ECO:0000256" key="10">
    <source>
        <dbReference type="ARBA" id="ARBA00023014"/>
    </source>
</evidence>
<evidence type="ECO:0000256" key="9">
    <source>
        <dbReference type="ARBA" id="ARBA00023004"/>
    </source>
</evidence>
<evidence type="ECO:0000256" key="1">
    <source>
        <dbReference type="ARBA" id="ARBA00001966"/>
    </source>
</evidence>
<dbReference type="Proteomes" id="UP000199652">
    <property type="component" value="Unassembled WGS sequence"/>
</dbReference>
<evidence type="ECO:0000313" key="15">
    <source>
        <dbReference type="EMBL" id="SDY44419.1"/>
    </source>
</evidence>
<dbReference type="GO" id="GO:0046872">
    <property type="term" value="F:metal ion binding"/>
    <property type="evidence" value="ECO:0007669"/>
    <property type="project" value="UniProtKB-KW"/>
</dbReference>
<comment type="cofactor">
    <cofactor evidence="13">
        <name>Mg(2+)</name>
        <dbReference type="ChEBI" id="CHEBI:18420"/>
    </cofactor>
    <cofactor evidence="13">
        <name>Mn(2+)</name>
        <dbReference type="ChEBI" id="CHEBI:29035"/>
    </cofactor>
    <text evidence="13">Mg(2+) or Mn(2+) required for ssDNA cleavage activity.</text>
</comment>
<dbReference type="Gene3D" id="3.90.320.10">
    <property type="match status" value="1"/>
</dbReference>
<keyword evidence="8 13" id="KW-0269">Exonuclease</keyword>
<dbReference type="GO" id="GO:0051536">
    <property type="term" value="F:iron-sulfur cluster binding"/>
    <property type="evidence" value="ECO:0007669"/>
    <property type="project" value="UniProtKB-KW"/>
</dbReference>
<comment type="function">
    <text evidence="13">CRISPR (clustered regularly interspaced short palindromic repeat) is an adaptive immune system that provides protection against mobile genetic elements (viruses, transposable elements and conjugative plasmids). CRISPR clusters contain sequences complementary to antecedent mobile elements and target invading nucleic acids. CRISPR clusters are transcribed and processed into CRISPR RNA (crRNA).</text>
</comment>
<comment type="similarity">
    <text evidence="2 13">Belongs to the CRISPR-associated exonuclease Cas4 family.</text>
</comment>
<dbReference type="EC" id="3.1.12.1" evidence="3 13"/>
<evidence type="ECO:0000313" key="16">
    <source>
        <dbReference type="Proteomes" id="UP000199652"/>
    </source>
</evidence>
<dbReference type="InterPro" id="IPR022765">
    <property type="entry name" value="Dna2/Cas4_DUF83"/>
</dbReference>
<dbReference type="GO" id="GO:0051607">
    <property type="term" value="P:defense response to virus"/>
    <property type="evidence" value="ECO:0007669"/>
    <property type="project" value="UniProtKB-KW"/>
</dbReference>
<keyword evidence="12 13" id="KW-0464">Manganese</keyword>
<evidence type="ECO:0000256" key="7">
    <source>
        <dbReference type="ARBA" id="ARBA00022801"/>
    </source>
</evidence>